<dbReference type="AlphaFoldDB" id="A0A1R1PHQ4"/>
<dbReference type="Proteomes" id="UP000188320">
    <property type="component" value="Unassembled WGS sequence"/>
</dbReference>
<reference evidence="4" key="1">
    <citation type="submission" date="2017-01" db="EMBL/GenBank/DDBJ databases">
        <authorList>
            <person name="Wang Y."/>
            <person name="White M."/>
            <person name="Kvist S."/>
            <person name="Moncalvo J.-M."/>
        </authorList>
    </citation>
    <scope>NUCLEOTIDE SEQUENCE [LARGE SCALE GENOMIC DNA]</scope>
    <source>
        <strain evidence="4">COL-18-3</strain>
    </source>
</reference>
<dbReference type="GO" id="GO:0003676">
    <property type="term" value="F:nucleic acid binding"/>
    <property type="evidence" value="ECO:0007669"/>
    <property type="project" value="InterPro"/>
</dbReference>
<dbReference type="FunFam" id="3.30.420.10:FF:000032">
    <property type="entry name" value="Retrovirus-related Pol polyprotein from transposon 297-like Protein"/>
    <property type="match status" value="1"/>
</dbReference>
<dbReference type="GO" id="GO:0016779">
    <property type="term" value="F:nucleotidyltransferase activity"/>
    <property type="evidence" value="ECO:0007669"/>
    <property type="project" value="UniProtKB-KW"/>
</dbReference>
<dbReference type="GO" id="GO:0004519">
    <property type="term" value="F:endonuclease activity"/>
    <property type="evidence" value="ECO:0007669"/>
    <property type="project" value="UniProtKB-KW"/>
</dbReference>
<dbReference type="GO" id="GO:0015074">
    <property type="term" value="P:DNA integration"/>
    <property type="evidence" value="ECO:0007669"/>
    <property type="project" value="InterPro"/>
</dbReference>
<dbReference type="SUPFAM" id="SSF53098">
    <property type="entry name" value="Ribonuclease H-like"/>
    <property type="match status" value="1"/>
</dbReference>
<accession>A0A1R1PHQ4</accession>
<dbReference type="InterPro" id="IPR021109">
    <property type="entry name" value="Peptidase_aspartic_dom_sf"/>
</dbReference>
<dbReference type="SUPFAM" id="SSF50630">
    <property type="entry name" value="Acid proteases"/>
    <property type="match status" value="1"/>
</dbReference>
<dbReference type="GO" id="GO:0005634">
    <property type="term" value="C:nucleus"/>
    <property type="evidence" value="ECO:0007669"/>
    <property type="project" value="UniProtKB-ARBA"/>
</dbReference>
<dbReference type="Pfam" id="PF08284">
    <property type="entry name" value="RVP_2"/>
    <property type="match status" value="1"/>
</dbReference>
<dbReference type="Gene3D" id="2.40.70.10">
    <property type="entry name" value="Acid Proteases"/>
    <property type="match status" value="1"/>
</dbReference>
<name>A0A1R1PHQ4_ZANCU</name>
<dbReference type="InterPro" id="IPR012337">
    <property type="entry name" value="RNaseH-like_sf"/>
</dbReference>
<dbReference type="PANTHER" id="PTHR37984">
    <property type="entry name" value="PROTEIN CBG26694"/>
    <property type="match status" value="1"/>
</dbReference>
<sequence>MTLVDKFNSDVDNPEEWIDSYSLSARLRNWSDGDLIKYLPAHLGSKEKIWYIRQKSLLTDWNAVVESFNKKFVSKVKAHQSIDLLKNICQSGYASVDEFEYALEIALQKCGITDENQKVNWLISALSPKFKTKTLEAGYTNWDTIINSLNLETETLTQNNMDNSDHIQQSQKTYRQSGPGKSIKEMTENKLGYDEMISKMEEWSLNLLTKVEEVVEKKIDIALSKNINQRYSKPPYCSNCRVTGHYRSQCTKVVENKTEVLQNNKEISTIELLSSSDIESDSDWEEDKDVYLVQRSKQKSPIQKPYIVEKKVLKKVPPTKVVVEPIVKEKIVELEMDVKPASTTITKRQKTIPRITEDVQPFDLHTELAQFYPKISLPQLLSVSPTLSSEFTNLCKRVKKQEVNEIRVLPQKISNCRVMVTVFNKKYWAVVDSGAACSVTTPSMVEKWGIEPDGWHKQVIVTADGGRHITEGVLNKVPIKIGDHKLEADLIVLNRKGSTLILGTDWLYRHHGIIDPRSRELKIHTHADVLVIPMRILAEDTVDWNREDELYFMVKPDINAVNDNIPIEDSRLAELKQQFADIFVEDIGQLTQTNLTEHRIELTNDTPIKQRPYRIPYHMQEKDITGRVARWAMILRNYNYSVIHCQGKSNPADVLSRLESKTIPEEPIDVLAVTRISNETIKDYLLHNRLPPQSDEVTKGKIFSLSKKFKILNNILFRQCKGNWKEVLLDENINEKVKSIHEEAHQGIENTWRKISEKYTGRDLFKTVKKTVKECVVCQSYQGSRTRNNEMQPIYSHKPFGIIGLDAVGPISPPSTNGNRYILTGIDYFTRWPLAEAVENIRSDTIINFIVTHIVQNFGTPDQIITDRGPGFISEAAENVHNFLGIKHTPATSYRPQTNGMVERLNQTLKNVLSRQCKKDKKNWDAYLWKTLLAIRTMRNRSTGYSPAELLYGVKLTTPALWSPPAEISDLELAIQERIESINTNIPELREIGYQNSVKAKQNMKTAYDKKVKFVNFEIDQMVMKLVEHATDKFQEVWEGGSVV</sequence>
<dbReference type="InterPro" id="IPR036397">
    <property type="entry name" value="RNaseH_sf"/>
</dbReference>
<evidence type="ECO:0000313" key="4">
    <source>
        <dbReference type="Proteomes" id="UP000188320"/>
    </source>
</evidence>
<dbReference type="EMBL" id="LSSK01001178">
    <property type="protein sequence ID" value="OMH80459.1"/>
    <property type="molecule type" value="Genomic_DNA"/>
</dbReference>
<dbReference type="Gene3D" id="1.10.340.70">
    <property type="match status" value="1"/>
</dbReference>
<dbReference type="OrthoDB" id="95964at2759"/>
<dbReference type="CDD" id="cd00303">
    <property type="entry name" value="retropepsin_like"/>
    <property type="match status" value="1"/>
</dbReference>
<dbReference type="Pfam" id="PF17921">
    <property type="entry name" value="Integrase_H2C2"/>
    <property type="match status" value="1"/>
</dbReference>
<evidence type="ECO:0000256" key="1">
    <source>
        <dbReference type="SAM" id="MobiDB-lite"/>
    </source>
</evidence>
<dbReference type="PROSITE" id="PS50994">
    <property type="entry name" value="INTEGRASE"/>
    <property type="match status" value="1"/>
</dbReference>
<proteinExistence type="predicted"/>
<gene>
    <name evidence="3" type="ORF">AX774_g6103</name>
</gene>
<feature type="region of interest" description="Disordered" evidence="1">
    <location>
        <begin position="164"/>
        <end position="184"/>
    </location>
</feature>
<feature type="domain" description="Integrase catalytic" evidence="2">
    <location>
        <begin position="795"/>
        <end position="955"/>
    </location>
</feature>
<dbReference type="Gene3D" id="3.30.420.10">
    <property type="entry name" value="Ribonuclease H-like superfamily/Ribonuclease H"/>
    <property type="match status" value="1"/>
</dbReference>
<dbReference type="InterPro" id="IPR041588">
    <property type="entry name" value="Integrase_H2C2"/>
</dbReference>
<dbReference type="InterPro" id="IPR001584">
    <property type="entry name" value="Integrase_cat-core"/>
</dbReference>
<organism evidence="3 4">
    <name type="scientific">Zancudomyces culisetae</name>
    <name type="common">Gut fungus</name>
    <name type="synonym">Smittium culisetae</name>
    <dbReference type="NCBI Taxonomy" id="1213189"/>
    <lineage>
        <taxon>Eukaryota</taxon>
        <taxon>Fungi</taxon>
        <taxon>Fungi incertae sedis</taxon>
        <taxon>Zoopagomycota</taxon>
        <taxon>Kickxellomycotina</taxon>
        <taxon>Harpellomycetes</taxon>
        <taxon>Harpellales</taxon>
        <taxon>Legeriomycetaceae</taxon>
        <taxon>Zancudomyces</taxon>
    </lineage>
</organism>
<evidence type="ECO:0000313" key="3">
    <source>
        <dbReference type="EMBL" id="OMH80459.1"/>
    </source>
</evidence>
<comment type="caution">
    <text evidence="3">The sequence shown here is derived from an EMBL/GenBank/DDBJ whole genome shotgun (WGS) entry which is preliminary data.</text>
</comment>
<protein>
    <submittedName>
        <fullName evidence="3">Retrovirus-related Pol polyprotein from transposon</fullName>
    </submittedName>
</protein>
<dbReference type="PANTHER" id="PTHR37984:SF15">
    <property type="entry name" value="INTEGRASE CATALYTIC DOMAIN-CONTAINING PROTEIN"/>
    <property type="match status" value="1"/>
</dbReference>
<dbReference type="Pfam" id="PF00665">
    <property type="entry name" value="rve"/>
    <property type="match status" value="1"/>
</dbReference>
<dbReference type="InterPro" id="IPR050951">
    <property type="entry name" value="Retrovirus_Pol_polyprotein"/>
</dbReference>
<evidence type="ECO:0000259" key="2">
    <source>
        <dbReference type="PROSITE" id="PS50994"/>
    </source>
</evidence>
<feature type="compositionally biased region" description="Polar residues" evidence="1">
    <location>
        <begin position="164"/>
        <end position="176"/>
    </location>
</feature>
<keyword evidence="4" id="KW-1185">Reference proteome</keyword>